<feature type="transmembrane region" description="Helical" evidence="10">
    <location>
        <begin position="53"/>
        <end position="74"/>
    </location>
</feature>
<keyword evidence="14" id="KW-1185">Reference proteome</keyword>
<evidence type="ECO:0000313" key="13">
    <source>
        <dbReference type="EMBL" id="KAB0798064.1"/>
    </source>
</evidence>
<reference evidence="12" key="1">
    <citation type="journal article" date="2016" name="Sci. Rep.">
        <title>Molecular characterization of firefly nuptial gifts: a multi-omics approach sheds light on postcopulatory sexual selection.</title>
        <authorList>
            <person name="Al-Wathiqui N."/>
            <person name="Fallon T.R."/>
            <person name="South A."/>
            <person name="Weng J.K."/>
            <person name="Lewis S.M."/>
        </authorList>
    </citation>
    <scope>NUCLEOTIDE SEQUENCE</scope>
</reference>
<organism evidence="12">
    <name type="scientific">Photinus pyralis</name>
    <name type="common">Common eastern firefly</name>
    <name type="synonym">Lampyris pyralis</name>
    <dbReference type="NCBI Taxonomy" id="7054"/>
    <lineage>
        <taxon>Eukaryota</taxon>
        <taxon>Metazoa</taxon>
        <taxon>Ecdysozoa</taxon>
        <taxon>Arthropoda</taxon>
        <taxon>Hexapoda</taxon>
        <taxon>Insecta</taxon>
        <taxon>Pterygota</taxon>
        <taxon>Neoptera</taxon>
        <taxon>Endopterygota</taxon>
        <taxon>Coleoptera</taxon>
        <taxon>Polyphaga</taxon>
        <taxon>Elateriformia</taxon>
        <taxon>Elateroidea</taxon>
        <taxon>Lampyridae</taxon>
        <taxon>Lampyrinae</taxon>
        <taxon>Photinus</taxon>
    </lineage>
</organism>
<dbReference type="PRINTS" id="PR01333">
    <property type="entry name" value="2POREKCHANEL"/>
</dbReference>
<dbReference type="InterPro" id="IPR001779">
    <property type="entry name" value="2pore_dom_K_chnl_TWIK1"/>
</dbReference>
<dbReference type="GO" id="GO:0015271">
    <property type="term" value="F:outward rectifier potassium channel activity"/>
    <property type="evidence" value="ECO:0007669"/>
    <property type="project" value="TreeGrafter"/>
</dbReference>
<feature type="compositionally biased region" description="Basic and acidic residues" evidence="9">
    <location>
        <begin position="356"/>
        <end position="374"/>
    </location>
</feature>
<dbReference type="PRINTS" id="PR01096">
    <property type="entry name" value="TWIK1CHANNEL"/>
</dbReference>
<feature type="transmembrane region" description="Helical" evidence="10">
    <location>
        <begin position="246"/>
        <end position="263"/>
    </location>
</feature>
<reference evidence="13 14" key="2">
    <citation type="journal article" date="2018" name="Elife">
        <title>Firefly genomes illuminate parallel origins of bioluminescence in beetles.</title>
        <authorList>
            <person name="Fallon T.R."/>
            <person name="Lower S.E."/>
            <person name="Chang C.H."/>
            <person name="Bessho-Uehara M."/>
            <person name="Martin G.J."/>
            <person name="Bewick A.J."/>
            <person name="Behringer M."/>
            <person name="Debat H.J."/>
            <person name="Wong I."/>
            <person name="Day J.C."/>
            <person name="Suvorov A."/>
            <person name="Silva C.J."/>
            <person name="Stanger-Hall K.F."/>
            <person name="Hall D.W."/>
            <person name="Schmitz R.J."/>
            <person name="Nelson D.R."/>
            <person name="Lewis S.M."/>
            <person name="Shigenobu S."/>
            <person name="Bybee S.M."/>
            <person name="Larracuente A.M."/>
            <person name="Oba Y."/>
            <person name="Weng J.K."/>
        </authorList>
    </citation>
    <scope>NUCLEOTIDE SEQUENCE [LARGE SCALE GENOMIC DNA]</scope>
    <source>
        <strain evidence="13">1611_PpyrPB1</strain>
        <tissue evidence="13">Whole body</tissue>
    </source>
</reference>
<keyword evidence="5 8" id="KW-0406">Ion transport</keyword>
<feature type="domain" description="Potassium channel" evidence="11">
    <location>
        <begin position="127"/>
        <end position="186"/>
    </location>
</feature>
<evidence type="ECO:0000256" key="9">
    <source>
        <dbReference type="SAM" id="MobiDB-lite"/>
    </source>
</evidence>
<feature type="domain" description="Potassium channel" evidence="11">
    <location>
        <begin position="223"/>
        <end position="300"/>
    </location>
</feature>
<reference evidence="13" key="3">
    <citation type="submission" date="2019-08" db="EMBL/GenBank/DDBJ databases">
        <authorList>
            <consortium name="Photinus pyralis genome working group"/>
            <person name="Fallon T.R."/>
            <person name="Sander Lower S.E."/>
            <person name="Weng J.-K."/>
        </authorList>
    </citation>
    <scope>NUCLEOTIDE SEQUENCE</scope>
    <source>
        <strain evidence="13">1611_PpyrPB1</strain>
        <tissue evidence="13">Whole body</tissue>
    </source>
</reference>
<dbReference type="InterPro" id="IPR013099">
    <property type="entry name" value="K_chnl_dom"/>
</dbReference>
<dbReference type="Gene3D" id="1.10.287.70">
    <property type="match status" value="1"/>
</dbReference>
<dbReference type="Proteomes" id="UP000327044">
    <property type="component" value="Unassembled WGS sequence"/>
</dbReference>
<gene>
    <name evidence="13" type="ORF">PPYR_09057</name>
</gene>
<dbReference type="EMBL" id="GEZM01002366">
    <property type="protein sequence ID" value="JAV97296.1"/>
    <property type="molecule type" value="Transcribed_RNA"/>
</dbReference>
<keyword evidence="2 8" id="KW-0813">Transport</keyword>
<comment type="similarity">
    <text evidence="8">Belongs to the two pore domain potassium channel (TC 1.A.1.8) family.</text>
</comment>
<dbReference type="SUPFAM" id="SSF81324">
    <property type="entry name" value="Voltage-gated potassium channels"/>
    <property type="match status" value="2"/>
</dbReference>
<evidence type="ECO:0000259" key="11">
    <source>
        <dbReference type="Pfam" id="PF07885"/>
    </source>
</evidence>
<dbReference type="GO" id="GO:0030322">
    <property type="term" value="P:stabilization of membrane potential"/>
    <property type="evidence" value="ECO:0007669"/>
    <property type="project" value="TreeGrafter"/>
</dbReference>
<dbReference type="PANTHER" id="PTHR11003">
    <property type="entry name" value="POTASSIUM CHANNEL, SUBFAMILY K"/>
    <property type="match status" value="1"/>
</dbReference>
<evidence type="ECO:0000313" key="14">
    <source>
        <dbReference type="Proteomes" id="UP000327044"/>
    </source>
</evidence>
<evidence type="ECO:0000256" key="8">
    <source>
        <dbReference type="RuleBase" id="RU003857"/>
    </source>
</evidence>
<evidence type="ECO:0000256" key="2">
    <source>
        <dbReference type="ARBA" id="ARBA00022448"/>
    </source>
</evidence>
<sequence>MGGKYYSDVQIDLKSHKLLMESESERLPLLGNSTEKYYEKPSCLSNCSSSSLFVVYLFGFCVFLISGAAIFSILESPAEERFVERLRMARQNFLDTHPSVSDDALESLITEIVLASNRGVSATRNASGTPNWSFGQSLFFSSTVITTIGYGHVTPLSRSGKIFCVLYATIGIPLTLVLLSALVERLLVPTVWFLQFLNSRLGHLYQPLNIRLFHLFIIVCFFLIFFLLVPAAIFATCEPEWDYLDSFYYCFISLTTIGLGDYIPGDSLDQPNRPIYKIATAAYLFIGITFMMLTLAVFYDIPQLNLGMLFSTSNDVNSEKVRLAGSSTGSQYGAGGLYNSTIEENTHRHVVRVRSRRDDSPSPEESAPKELRLP</sequence>
<evidence type="ECO:0000256" key="1">
    <source>
        <dbReference type="ARBA" id="ARBA00004141"/>
    </source>
</evidence>
<evidence type="ECO:0000256" key="5">
    <source>
        <dbReference type="ARBA" id="ARBA00023065"/>
    </source>
</evidence>
<evidence type="ECO:0000256" key="4">
    <source>
        <dbReference type="ARBA" id="ARBA00022989"/>
    </source>
</evidence>
<feature type="region of interest" description="Disordered" evidence="9">
    <location>
        <begin position="351"/>
        <end position="374"/>
    </location>
</feature>
<name>A0A1Y1NM01_PHOPY</name>
<accession>A0A1Y1NM01</accession>
<evidence type="ECO:0000256" key="7">
    <source>
        <dbReference type="ARBA" id="ARBA00023303"/>
    </source>
</evidence>
<dbReference type="InterPro" id="IPR003280">
    <property type="entry name" value="2pore_dom_K_chnl"/>
</dbReference>
<keyword evidence="3 8" id="KW-0812">Transmembrane</keyword>
<evidence type="ECO:0000256" key="3">
    <source>
        <dbReference type="ARBA" id="ARBA00022692"/>
    </source>
</evidence>
<dbReference type="GO" id="GO:0005886">
    <property type="term" value="C:plasma membrane"/>
    <property type="evidence" value="ECO:0007669"/>
    <property type="project" value="TreeGrafter"/>
</dbReference>
<keyword evidence="7 8" id="KW-0407">Ion channel</keyword>
<proteinExistence type="inferred from homology"/>
<keyword evidence="6 10" id="KW-0472">Membrane</keyword>
<protein>
    <recommendedName>
        <fullName evidence="11">Potassium channel domain-containing protein</fullName>
    </recommendedName>
</protein>
<feature type="transmembrane region" description="Helical" evidence="10">
    <location>
        <begin position="275"/>
        <end position="299"/>
    </location>
</feature>
<dbReference type="OrthoDB" id="297496at2759"/>
<evidence type="ECO:0000256" key="10">
    <source>
        <dbReference type="SAM" id="Phobius"/>
    </source>
</evidence>
<feature type="transmembrane region" description="Helical" evidence="10">
    <location>
        <begin position="165"/>
        <end position="192"/>
    </location>
</feature>
<dbReference type="InParanoid" id="A0A1Y1NM01"/>
<dbReference type="GO" id="GO:0022841">
    <property type="term" value="F:potassium ion leak channel activity"/>
    <property type="evidence" value="ECO:0007669"/>
    <property type="project" value="TreeGrafter"/>
</dbReference>
<evidence type="ECO:0000256" key="6">
    <source>
        <dbReference type="ARBA" id="ARBA00023136"/>
    </source>
</evidence>
<feature type="transmembrane region" description="Helical" evidence="10">
    <location>
        <begin position="134"/>
        <end position="153"/>
    </location>
</feature>
<keyword evidence="4 10" id="KW-1133">Transmembrane helix</keyword>
<dbReference type="EMBL" id="VVIM01000006">
    <property type="protein sequence ID" value="KAB0798064.1"/>
    <property type="molecule type" value="Genomic_DNA"/>
</dbReference>
<comment type="subcellular location">
    <subcellularLocation>
        <location evidence="1">Membrane</location>
        <topology evidence="1">Multi-pass membrane protein</topology>
    </subcellularLocation>
</comment>
<dbReference type="AlphaFoldDB" id="A0A1Y1NM01"/>
<dbReference type="Pfam" id="PF07885">
    <property type="entry name" value="Ion_trans_2"/>
    <property type="match status" value="2"/>
</dbReference>
<feature type="transmembrane region" description="Helical" evidence="10">
    <location>
        <begin position="212"/>
        <end position="234"/>
    </location>
</feature>
<evidence type="ECO:0000313" key="12">
    <source>
        <dbReference type="EMBL" id="JAV97296.1"/>
    </source>
</evidence>
<dbReference type="PANTHER" id="PTHR11003:SF249">
    <property type="entry name" value="TWO PORE POTASSIUM CHANNEL PROTEIN SUP-9"/>
    <property type="match status" value="1"/>
</dbReference>